<keyword evidence="5" id="KW-1185">Reference proteome</keyword>
<dbReference type="EC" id="3.2.1.22" evidence="2"/>
<feature type="domain" description="Glycoside-hydrolase family GH114 TIM-barrel" evidence="3">
    <location>
        <begin position="8"/>
        <end position="58"/>
    </location>
</feature>
<evidence type="ECO:0000313" key="4">
    <source>
        <dbReference type="EMBL" id="ORX45922.1"/>
    </source>
</evidence>
<comment type="caution">
    <text evidence="4">The sequence shown here is derived from an EMBL/GenBank/DDBJ whole genome shotgun (WGS) entry which is preliminary data.</text>
</comment>
<dbReference type="SUPFAM" id="SSF51445">
    <property type="entry name" value="(Trans)glycosidases"/>
    <property type="match status" value="1"/>
</dbReference>
<dbReference type="GO" id="GO:0004557">
    <property type="term" value="F:alpha-galactosidase activity"/>
    <property type="evidence" value="ECO:0007669"/>
    <property type="project" value="UniProtKB-EC"/>
</dbReference>
<dbReference type="Proteomes" id="UP000193944">
    <property type="component" value="Unassembled WGS sequence"/>
</dbReference>
<comment type="catalytic activity">
    <reaction evidence="1">
        <text>Hydrolysis of terminal, non-reducing alpha-D-galactose residues in alpha-D-galactosides, including galactose oligosaccharides, galactomannans and galactolipids.</text>
        <dbReference type="EC" id="3.2.1.22"/>
    </reaction>
</comment>
<name>A0A1Y1V2S3_9FUNG</name>
<proteinExistence type="predicted"/>
<dbReference type="AlphaFoldDB" id="A0A1Y1V2S3"/>
<dbReference type="Pfam" id="PF03537">
    <property type="entry name" value="Glyco_hydro_114"/>
    <property type="match status" value="1"/>
</dbReference>
<organism evidence="4 5">
    <name type="scientific">Anaeromyces robustus</name>
    <dbReference type="NCBI Taxonomy" id="1754192"/>
    <lineage>
        <taxon>Eukaryota</taxon>
        <taxon>Fungi</taxon>
        <taxon>Fungi incertae sedis</taxon>
        <taxon>Chytridiomycota</taxon>
        <taxon>Chytridiomycota incertae sedis</taxon>
        <taxon>Neocallimastigomycetes</taxon>
        <taxon>Neocallimastigales</taxon>
        <taxon>Neocallimastigaceae</taxon>
        <taxon>Anaeromyces</taxon>
    </lineage>
</organism>
<dbReference type="InterPro" id="IPR004352">
    <property type="entry name" value="GH114_TIM-barrel"/>
</dbReference>
<dbReference type="InterPro" id="IPR013785">
    <property type="entry name" value="Aldolase_TIM"/>
</dbReference>
<accession>A0A1Y1V2S3</accession>
<reference evidence="4 5" key="1">
    <citation type="submission" date="2016-08" db="EMBL/GenBank/DDBJ databases">
        <title>A Parts List for Fungal Cellulosomes Revealed by Comparative Genomics.</title>
        <authorList>
            <consortium name="DOE Joint Genome Institute"/>
            <person name="Haitjema C.H."/>
            <person name="Gilmore S.P."/>
            <person name="Henske J.K."/>
            <person name="Solomon K.V."/>
            <person name="De Groot R."/>
            <person name="Kuo A."/>
            <person name="Mondo S.J."/>
            <person name="Salamov A.A."/>
            <person name="Labutti K."/>
            <person name="Zhao Z."/>
            <person name="Chiniquy J."/>
            <person name="Barry K."/>
            <person name="Brewer H.M."/>
            <person name="Purvine S.O."/>
            <person name="Wright A.T."/>
            <person name="Boxma B."/>
            <person name="Van Alen T."/>
            <person name="Hackstein J.H."/>
            <person name="Baker S.E."/>
            <person name="Grigoriev I.V."/>
            <person name="O'Malley M.A."/>
        </authorList>
    </citation>
    <scope>NUCLEOTIDE SEQUENCE [LARGE SCALE GENOMIC DNA]</scope>
    <source>
        <strain evidence="4 5">S4</strain>
    </source>
</reference>
<dbReference type="PANTHER" id="PTHR35273:SF2">
    <property type="entry name" value="ALPHA-GALACTOSIDASE"/>
    <property type="match status" value="1"/>
</dbReference>
<dbReference type="OrthoDB" id="2108802at2759"/>
<dbReference type="EMBL" id="MCFG01000770">
    <property type="protein sequence ID" value="ORX45922.1"/>
    <property type="molecule type" value="Genomic_DNA"/>
</dbReference>
<sequence length="62" mass="7359">MKNVKGLIRTKMEDWDEYWLDYRIEGIKPIIRSYLDLAQNKGCDGVEFENIDAYLLQNGMML</sequence>
<protein>
    <recommendedName>
        <fullName evidence="2">alpha-galactosidase</fullName>
        <ecNumber evidence="2">3.2.1.22</ecNumber>
    </recommendedName>
</protein>
<gene>
    <name evidence="4" type="ORF">BCR32DRAFT_308556</name>
</gene>
<evidence type="ECO:0000313" key="5">
    <source>
        <dbReference type="Proteomes" id="UP000193944"/>
    </source>
</evidence>
<dbReference type="InterPro" id="IPR017853">
    <property type="entry name" value="GH"/>
</dbReference>
<evidence type="ECO:0000259" key="3">
    <source>
        <dbReference type="Pfam" id="PF03537"/>
    </source>
</evidence>
<reference evidence="4 5" key="2">
    <citation type="submission" date="2016-08" db="EMBL/GenBank/DDBJ databases">
        <title>Pervasive Adenine N6-methylation of Active Genes in Fungi.</title>
        <authorList>
            <consortium name="DOE Joint Genome Institute"/>
            <person name="Mondo S.J."/>
            <person name="Dannebaum R.O."/>
            <person name="Kuo R.C."/>
            <person name="Labutti K."/>
            <person name="Haridas S."/>
            <person name="Kuo A."/>
            <person name="Salamov A."/>
            <person name="Ahrendt S.R."/>
            <person name="Lipzen A."/>
            <person name="Sullivan W."/>
            <person name="Andreopoulos W.B."/>
            <person name="Clum A."/>
            <person name="Lindquist E."/>
            <person name="Daum C."/>
            <person name="Ramamoorthy G.K."/>
            <person name="Gryganskyi A."/>
            <person name="Culley D."/>
            <person name="Magnuson J.K."/>
            <person name="James T.Y."/>
            <person name="O'Malley M.A."/>
            <person name="Stajich J.E."/>
            <person name="Spatafora J.W."/>
            <person name="Visel A."/>
            <person name="Grigoriev I.V."/>
        </authorList>
    </citation>
    <scope>NUCLEOTIDE SEQUENCE [LARGE SCALE GENOMIC DNA]</scope>
    <source>
        <strain evidence="4 5">S4</strain>
    </source>
</reference>
<evidence type="ECO:0000256" key="2">
    <source>
        <dbReference type="ARBA" id="ARBA00012755"/>
    </source>
</evidence>
<dbReference type="Gene3D" id="3.20.20.70">
    <property type="entry name" value="Aldolase class I"/>
    <property type="match status" value="1"/>
</dbReference>
<dbReference type="PANTHER" id="PTHR35273">
    <property type="entry name" value="ALPHA-1,4 POLYGALACTOSAMINIDASE, PUTATIVE (AFU_ORTHOLOGUE AFUA_3G07890)-RELATED"/>
    <property type="match status" value="1"/>
</dbReference>
<evidence type="ECO:0000256" key="1">
    <source>
        <dbReference type="ARBA" id="ARBA00001255"/>
    </source>
</evidence>